<feature type="domain" description="DUF5655" evidence="1">
    <location>
        <begin position="7"/>
        <end position="65"/>
    </location>
</feature>
<dbReference type="EMBL" id="MKQS01000002">
    <property type="protein sequence ID" value="OFE44536.1"/>
    <property type="molecule type" value="Genomic_DNA"/>
</dbReference>
<dbReference type="Proteomes" id="UP000186931">
    <property type="component" value="Unassembled WGS sequence"/>
</dbReference>
<dbReference type="AlphaFoldDB" id="A0A1E8E4U6"/>
<comment type="caution">
    <text evidence="2">The sequence shown here is derived from an EMBL/GenBank/DDBJ whole genome shotgun (WGS) entry which is preliminary data.</text>
</comment>
<evidence type="ECO:0000313" key="3">
    <source>
        <dbReference type="Proteomes" id="UP000186931"/>
    </source>
</evidence>
<protein>
    <recommendedName>
        <fullName evidence="1">DUF5655 domain-containing protein</fullName>
    </recommendedName>
</protein>
<accession>A0A1E8E4U6</accession>
<evidence type="ECO:0000259" key="1">
    <source>
        <dbReference type="Pfam" id="PF18899"/>
    </source>
</evidence>
<dbReference type="SUPFAM" id="SSF159888">
    <property type="entry name" value="YdhG-like"/>
    <property type="match status" value="1"/>
</dbReference>
<proteinExistence type="predicted"/>
<dbReference type="STRING" id="202956.BJN41_08350"/>
<dbReference type="Pfam" id="PF18899">
    <property type="entry name" value="DUF5655"/>
    <property type="match status" value="1"/>
</dbReference>
<sequence>MNPSTHEEYFASASPEARPLLQAIQKKVEELLPNASRCISYKMPAFKQEQVFFYFAAFKKHIGVYPPVTNDAALIKELAPYRGEKGNLSFPFGEPLPIELIGRVALALARQYTSK</sequence>
<gene>
    <name evidence="2" type="ORF">BJN41_08350</name>
</gene>
<reference evidence="2 3" key="1">
    <citation type="submission" date="2016-10" db="EMBL/GenBank/DDBJ databases">
        <title>Genome of airborne Acinetobacter sp. 5-2Ac02 in the hospital environment: Species near to Acinetobacter towneri.</title>
        <authorList>
            <person name="Barbosa B."/>
            <person name="Fernandez-Garcia L."/>
            <person name="Gato E."/>
            <person name="Leao R."/>
            <person name="Albano R."/>
            <person name="Fernandez B."/>
            <person name="Fernandez-Cuenca F."/>
            <person name="Marques E."/>
            <person name="Tomas M."/>
        </authorList>
    </citation>
    <scope>NUCLEOTIDE SEQUENCE [LARGE SCALE GENOMIC DNA]</scope>
    <source>
        <strain evidence="2 3">5-2Ac02</strain>
    </source>
</reference>
<dbReference type="InterPro" id="IPR043714">
    <property type="entry name" value="DUF5655"/>
</dbReference>
<name>A0A1E8E4U6_9GAMM</name>
<organism evidence="2 3">
    <name type="scientific">Acinetobacter towneri</name>
    <dbReference type="NCBI Taxonomy" id="202956"/>
    <lineage>
        <taxon>Bacteria</taxon>
        <taxon>Pseudomonadati</taxon>
        <taxon>Pseudomonadota</taxon>
        <taxon>Gammaproteobacteria</taxon>
        <taxon>Moraxellales</taxon>
        <taxon>Moraxellaceae</taxon>
        <taxon>Acinetobacter</taxon>
    </lineage>
</organism>
<dbReference type="Gene3D" id="3.90.1150.200">
    <property type="match status" value="1"/>
</dbReference>
<evidence type="ECO:0000313" key="2">
    <source>
        <dbReference type="EMBL" id="OFE44536.1"/>
    </source>
</evidence>
<dbReference type="RefSeq" id="WP_070152870.1">
    <property type="nucleotide sequence ID" value="NZ_MKQS01000002.1"/>
</dbReference>